<evidence type="ECO:0000313" key="2">
    <source>
        <dbReference type="Proteomes" id="UP000272490"/>
    </source>
</evidence>
<accession>A0A3P3QZE8</accession>
<proteinExistence type="predicted"/>
<dbReference type="Proteomes" id="UP000272490">
    <property type="component" value="Unassembled WGS sequence"/>
</dbReference>
<comment type="caution">
    <text evidence="1">The sequence shown here is derived from an EMBL/GenBank/DDBJ whole genome shotgun (WGS) entry which is preliminary data.</text>
</comment>
<name>A0A3P3QZE8_9FIRM</name>
<dbReference type="RefSeq" id="WP_128672943.1">
    <property type="nucleotide sequence ID" value="NZ_RRCO01000001.1"/>
</dbReference>
<protein>
    <submittedName>
        <fullName evidence="1">Uncharacterized protein</fullName>
    </submittedName>
</protein>
<dbReference type="EMBL" id="RRCO01000001">
    <property type="protein sequence ID" value="RRJ26562.1"/>
    <property type="molecule type" value="Genomic_DNA"/>
</dbReference>
<keyword evidence="2" id="KW-1185">Reference proteome</keyword>
<evidence type="ECO:0000313" key="1">
    <source>
        <dbReference type="EMBL" id="RRJ26562.1"/>
    </source>
</evidence>
<sequence>MHLSDKKKLYLRPLIFLNYFTTDSVGFIISGMELMIASDENKYGKDKTRAKQKKWRKKDF</sequence>
<dbReference type="AlphaFoldDB" id="A0A3P3QZE8"/>
<reference evidence="1 2" key="1">
    <citation type="submission" date="2018-11" db="EMBL/GenBank/DDBJ databases">
        <title>Genome sequencing of Lachnoanaerobaculum sp. KCOM 2030 (= ChDC B114).</title>
        <authorList>
            <person name="Kook J.-K."/>
            <person name="Park S.-N."/>
            <person name="Lim Y.K."/>
        </authorList>
    </citation>
    <scope>NUCLEOTIDE SEQUENCE [LARGE SCALE GENOMIC DNA]</scope>
    <source>
        <strain evidence="1 2">KCOM 2030</strain>
    </source>
</reference>
<gene>
    <name evidence="1" type="ORF">EHV10_00585</name>
</gene>
<organism evidence="1 2">
    <name type="scientific">Lachnoanaerobaculum gingivalis</name>
    <dbReference type="NCBI Taxonomy" id="2490855"/>
    <lineage>
        <taxon>Bacteria</taxon>
        <taxon>Bacillati</taxon>
        <taxon>Bacillota</taxon>
        <taxon>Clostridia</taxon>
        <taxon>Lachnospirales</taxon>
        <taxon>Lachnospiraceae</taxon>
        <taxon>Lachnoanaerobaculum</taxon>
    </lineage>
</organism>